<feature type="transmembrane region" description="Helical" evidence="2">
    <location>
        <begin position="94"/>
        <end position="117"/>
    </location>
</feature>
<keyword evidence="2" id="KW-0812">Transmembrane</keyword>
<keyword evidence="2" id="KW-0472">Membrane</keyword>
<keyword evidence="4" id="KW-1185">Reference proteome</keyword>
<keyword evidence="2" id="KW-1133">Transmembrane helix</keyword>
<proteinExistence type="predicted"/>
<comment type="caution">
    <text evidence="3">The sequence shown here is derived from an EMBL/GenBank/DDBJ whole genome shotgun (WGS) entry which is preliminary data.</text>
</comment>
<dbReference type="RefSeq" id="WP_070355204.1">
    <property type="nucleotide sequence ID" value="NZ_CP043474.1"/>
</dbReference>
<dbReference type="InterPro" id="IPR046862">
    <property type="entry name" value="Rhomboid_2"/>
</dbReference>
<dbReference type="Proteomes" id="UP000178953">
    <property type="component" value="Unassembled WGS sequence"/>
</dbReference>
<feature type="region of interest" description="Disordered" evidence="1">
    <location>
        <begin position="253"/>
        <end position="277"/>
    </location>
</feature>
<accession>A0A1E8PZ77</accession>
<dbReference type="OrthoDB" id="2242583at2"/>
<evidence type="ECO:0000256" key="2">
    <source>
        <dbReference type="SAM" id="Phobius"/>
    </source>
</evidence>
<feature type="transmembrane region" description="Helical" evidence="2">
    <location>
        <begin position="160"/>
        <end position="190"/>
    </location>
</feature>
<protein>
    <recommendedName>
        <fullName evidence="5">Transmembrane protein</fullName>
    </recommendedName>
</protein>
<evidence type="ECO:0008006" key="5">
    <source>
        <dbReference type="Google" id="ProtNLM"/>
    </source>
</evidence>
<dbReference type="AlphaFoldDB" id="A0A1E8PZ77"/>
<organism evidence="3 4">
    <name type="scientific">Mycolicibacterium grossiae</name>
    <dbReference type="NCBI Taxonomy" id="1552759"/>
    <lineage>
        <taxon>Bacteria</taxon>
        <taxon>Bacillati</taxon>
        <taxon>Actinomycetota</taxon>
        <taxon>Actinomycetes</taxon>
        <taxon>Mycobacteriales</taxon>
        <taxon>Mycobacteriaceae</taxon>
        <taxon>Mycolicibacterium</taxon>
    </lineage>
</organism>
<gene>
    <name evidence="3" type="ORF">BEL07_22060</name>
</gene>
<dbReference type="EMBL" id="MCHX01000062">
    <property type="protein sequence ID" value="OFJ51568.1"/>
    <property type="molecule type" value="Genomic_DNA"/>
</dbReference>
<reference evidence="3 4" key="1">
    <citation type="submission" date="2016-09" db="EMBL/GenBank/DDBJ databases">
        <title>genome sequence of Mycobacterium sp. 739 SCH.</title>
        <authorList>
            <person name="Greninger A.L."/>
            <person name="Qin X."/>
            <person name="Jerome K."/>
            <person name="Vora S."/>
            <person name="Quinn K."/>
        </authorList>
    </citation>
    <scope>NUCLEOTIDE SEQUENCE [LARGE SCALE GENOMIC DNA]</scope>
    <source>
        <strain evidence="3 4">SCH</strain>
    </source>
</reference>
<evidence type="ECO:0000313" key="4">
    <source>
        <dbReference type="Proteomes" id="UP000178953"/>
    </source>
</evidence>
<evidence type="ECO:0000313" key="3">
    <source>
        <dbReference type="EMBL" id="OFJ51568.1"/>
    </source>
</evidence>
<feature type="transmembrane region" description="Helical" evidence="2">
    <location>
        <begin position="226"/>
        <end position="247"/>
    </location>
</feature>
<feature type="transmembrane region" description="Helical" evidence="2">
    <location>
        <begin position="59"/>
        <end position="82"/>
    </location>
</feature>
<name>A0A1E8PZ77_9MYCO</name>
<feature type="transmembrane region" description="Helical" evidence="2">
    <location>
        <begin position="12"/>
        <end position="32"/>
    </location>
</feature>
<feature type="transmembrane region" description="Helical" evidence="2">
    <location>
        <begin position="202"/>
        <end position="220"/>
    </location>
</feature>
<dbReference type="Pfam" id="PF20401">
    <property type="entry name" value="Rhomboid_2"/>
    <property type="match status" value="1"/>
</dbReference>
<sequence>MIRGALSLAGRLRVTLGYGVLLVAVTAILVALGPDVRDDVIAHASTNLHNLRRGHVGTLLGSAFVVDAGSIAIWLPGLLCLLAVAELVWGSARLLIAFVAGHVGATLLVAAGLVAAVRGGWASADIARATDVGMSYRATAVLGALTAAIPTRLRPPWMAWWLGVAVSSVAVAQDFTGVGHALALLLGMAVAARFGAGGRWTGWRVGLLSVGCWFGFLVLANTVPEMAVAVATGALAAAVAGLTAMALRHRSSATRTNEKVSRSMGFDDTPANHRVRQ</sequence>
<evidence type="ECO:0000256" key="1">
    <source>
        <dbReference type="SAM" id="MobiDB-lite"/>
    </source>
</evidence>